<dbReference type="PROSITE" id="PS50883">
    <property type="entry name" value="EAL"/>
    <property type="match status" value="1"/>
</dbReference>
<dbReference type="STRING" id="1874317.BKP64_15170"/>
<dbReference type="OrthoDB" id="9812358at2"/>
<evidence type="ECO:0000313" key="2">
    <source>
        <dbReference type="EMBL" id="AOY89399.1"/>
    </source>
</evidence>
<dbReference type="Proteomes" id="UP000177445">
    <property type="component" value="Chromosome"/>
</dbReference>
<dbReference type="SUPFAM" id="SSF141868">
    <property type="entry name" value="EAL domain-like"/>
    <property type="match status" value="1"/>
</dbReference>
<dbReference type="SMART" id="SM00052">
    <property type="entry name" value="EAL"/>
    <property type="match status" value="1"/>
</dbReference>
<organism evidence="2 3">
    <name type="scientific">Marinobacter salinus</name>
    <dbReference type="NCBI Taxonomy" id="1874317"/>
    <lineage>
        <taxon>Bacteria</taxon>
        <taxon>Pseudomonadati</taxon>
        <taxon>Pseudomonadota</taxon>
        <taxon>Gammaproteobacteria</taxon>
        <taxon>Pseudomonadales</taxon>
        <taxon>Marinobacteraceae</taxon>
        <taxon>Marinobacter</taxon>
    </lineage>
</organism>
<dbReference type="KEGG" id="msq:BKP64_15170"/>
<dbReference type="InterPro" id="IPR035919">
    <property type="entry name" value="EAL_sf"/>
</dbReference>
<dbReference type="InterPro" id="IPR050706">
    <property type="entry name" value="Cyclic-di-GMP_PDE-like"/>
</dbReference>
<dbReference type="GO" id="GO:0071111">
    <property type="term" value="F:cyclic-guanylate-specific phosphodiesterase activity"/>
    <property type="evidence" value="ECO:0007669"/>
    <property type="project" value="InterPro"/>
</dbReference>
<dbReference type="PANTHER" id="PTHR33121">
    <property type="entry name" value="CYCLIC DI-GMP PHOSPHODIESTERASE PDEF"/>
    <property type="match status" value="1"/>
</dbReference>
<name>A0A1D9GP70_9GAMM</name>
<accession>A0A1D9GP70</accession>
<evidence type="ECO:0000313" key="3">
    <source>
        <dbReference type="Proteomes" id="UP000177445"/>
    </source>
</evidence>
<dbReference type="EMBL" id="CP017715">
    <property type="protein sequence ID" value="AOY89399.1"/>
    <property type="molecule type" value="Genomic_DNA"/>
</dbReference>
<dbReference type="RefSeq" id="WP_070971939.1">
    <property type="nucleotide sequence ID" value="NZ_CP017715.1"/>
</dbReference>
<gene>
    <name evidence="2" type="ORF">BKP64_15170</name>
</gene>
<proteinExistence type="predicted"/>
<dbReference type="Pfam" id="PF00563">
    <property type="entry name" value="EAL"/>
    <property type="match status" value="1"/>
</dbReference>
<dbReference type="CDD" id="cd01948">
    <property type="entry name" value="EAL"/>
    <property type="match status" value="1"/>
</dbReference>
<feature type="domain" description="EAL" evidence="1">
    <location>
        <begin position="1"/>
        <end position="169"/>
    </location>
</feature>
<dbReference type="InterPro" id="IPR001633">
    <property type="entry name" value="EAL_dom"/>
</dbReference>
<keyword evidence="3" id="KW-1185">Reference proteome</keyword>
<dbReference type="Gene3D" id="3.20.20.450">
    <property type="entry name" value="EAL domain"/>
    <property type="match status" value="1"/>
</dbReference>
<evidence type="ECO:0000259" key="1">
    <source>
        <dbReference type="PROSITE" id="PS50883"/>
    </source>
</evidence>
<protein>
    <recommendedName>
        <fullName evidence="1">EAL domain-containing protein</fullName>
    </recommendedName>
</protein>
<reference evidence="2 3" key="1">
    <citation type="submission" date="2016-10" db="EMBL/GenBank/DDBJ databases">
        <title>Marinobacter salinus sp. nov., a moderately halophilic bacterium isolated from a tidal flat environment.</title>
        <authorList>
            <person name="Park S.-J."/>
        </authorList>
    </citation>
    <scope>NUCLEOTIDE SEQUENCE [LARGE SCALE GENOMIC DNA]</scope>
    <source>
        <strain evidence="2 3">Hb8</strain>
    </source>
</reference>
<dbReference type="AlphaFoldDB" id="A0A1D9GP70"/>
<sequence>MTGTSIERQRLAALERLGILDTPPEERFERLTRIARQYYKVKTALFSILDADTVIGNLEVCRDLGADISLDDFGTGYSSRSYSRKLPAQEIKIDQSFVQDMLRCDDDSMIVEAILSLSHSFKRRTVAEGIETVELEARLIELGCETGQGFLYSRPLPLSEALEWAKGFIWGSHYSVD</sequence>
<dbReference type="PANTHER" id="PTHR33121:SF71">
    <property type="entry name" value="OXYGEN SENSOR PROTEIN DOSP"/>
    <property type="match status" value="1"/>
</dbReference>